<dbReference type="Proteomes" id="UP001165060">
    <property type="component" value="Unassembled WGS sequence"/>
</dbReference>
<keyword evidence="4" id="KW-1185">Reference proteome</keyword>
<comment type="caution">
    <text evidence="3">The sequence shown here is derived from an EMBL/GenBank/DDBJ whole genome shotgun (WGS) entry which is preliminary data.</text>
</comment>
<organism evidence="3 4">
    <name type="scientific">Tetraparma gracilis</name>
    <dbReference type="NCBI Taxonomy" id="2962635"/>
    <lineage>
        <taxon>Eukaryota</taxon>
        <taxon>Sar</taxon>
        <taxon>Stramenopiles</taxon>
        <taxon>Ochrophyta</taxon>
        <taxon>Bolidophyceae</taxon>
        <taxon>Parmales</taxon>
        <taxon>Triparmaceae</taxon>
        <taxon>Tetraparma</taxon>
    </lineage>
</organism>
<dbReference type="SUPFAM" id="SSF53167">
    <property type="entry name" value="Purine and uridine phosphorylases"/>
    <property type="match status" value="1"/>
</dbReference>
<dbReference type="InterPro" id="IPR035994">
    <property type="entry name" value="Nucleoside_phosphorylase_sf"/>
</dbReference>
<proteinExistence type="inferred from homology"/>
<accession>A0ABQ6M4W0</accession>
<protein>
    <recommendedName>
        <fullName evidence="2">Nucleoside phosphorylase domain-containing protein</fullName>
    </recommendedName>
</protein>
<sequence>MLASRSFSRLATRSISTRNPHAALARSESHSGEDVLFHLGLSSADDLSQFRDVKYFLTGGSRGRIRSLANKVATTLPSHVTGLPFGASPTPIGSTDRYEMYKVGPVLMANHNMGIPTTAILLHEVTKLLSLAGADDPAFIRLGTSGGIGVTPGTVVVSTQAVNGMIEPSYDLPILGKMVKRDTTLHEGLAAEIIEANGGAVPLERGMTMATDCFYEGQGRLDGAICDYDEAGKMEFLNRAHAAGVRNIEMEATVFAAFTKQLGIRSAVCCVTLLDRLKGDQHPHSHEEIVEWDERPGDMILQYLLKSEAAAGAERAA</sequence>
<dbReference type="PANTHER" id="PTHR43691:SF11">
    <property type="entry name" value="FI09636P-RELATED"/>
    <property type="match status" value="1"/>
</dbReference>
<evidence type="ECO:0000313" key="4">
    <source>
        <dbReference type="Proteomes" id="UP001165060"/>
    </source>
</evidence>
<evidence type="ECO:0000259" key="2">
    <source>
        <dbReference type="Pfam" id="PF01048"/>
    </source>
</evidence>
<evidence type="ECO:0000256" key="1">
    <source>
        <dbReference type="ARBA" id="ARBA00010456"/>
    </source>
</evidence>
<dbReference type="Gene3D" id="3.40.50.1580">
    <property type="entry name" value="Nucleoside phosphorylase domain"/>
    <property type="match status" value="1"/>
</dbReference>
<reference evidence="3 4" key="1">
    <citation type="journal article" date="2023" name="Commun. Biol.">
        <title>Genome analysis of Parmales, the sister group of diatoms, reveals the evolutionary specialization of diatoms from phago-mixotrophs to photoautotrophs.</title>
        <authorList>
            <person name="Ban H."/>
            <person name="Sato S."/>
            <person name="Yoshikawa S."/>
            <person name="Yamada K."/>
            <person name="Nakamura Y."/>
            <person name="Ichinomiya M."/>
            <person name="Sato N."/>
            <person name="Blanc-Mathieu R."/>
            <person name="Endo H."/>
            <person name="Kuwata A."/>
            <person name="Ogata H."/>
        </authorList>
    </citation>
    <scope>NUCLEOTIDE SEQUENCE [LARGE SCALE GENOMIC DNA]</scope>
</reference>
<dbReference type="InterPro" id="IPR000845">
    <property type="entry name" value="Nucleoside_phosphorylase_d"/>
</dbReference>
<feature type="domain" description="Nucleoside phosphorylase" evidence="2">
    <location>
        <begin position="57"/>
        <end position="295"/>
    </location>
</feature>
<dbReference type="InterPro" id="IPR010059">
    <property type="entry name" value="Uridine_phosphorylase_euk"/>
</dbReference>
<dbReference type="CDD" id="cd17763">
    <property type="entry name" value="UP_hUPP-like"/>
    <property type="match status" value="1"/>
</dbReference>
<dbReference type="EMBL" id="BRYB01001158">
    <property type="protein sequence ID" value="GMI19357.1"/>
    <property type="molecule type" value="Genomic_DNA"/>
</dbReference>
<gene>
    <name evidence="3" type="ORF">TeGR_g8512</name>
</gene>
<comment type="similarity">
    <text evidence="1">Belongs to the PNP/UDP phosphorylase family.</text>
</comment>
<dbReference type="Pfam" id="PF01048">
    <property type="entry name" value="PNP_UDP_1"/>
    <property type="match status" value="1"/>
</dbReference>
<dbReference type="PANTHER" id="PTHR43691">
    <property type="entry name" value="URIDINE PHOSPHORYLASE"/>
    <property type="match status" value="1"/>
</dbReference>
<name>A0ABQ6M4W0_9STRA</name>
<evidence type="ECO:0000313" key="3">
    <source>
        <dbReference type="EMBL" id="GMI19357.1"/>
    </source>
</evidence>
<dbReference type="NCBIfam" id="TIGR01719">
    <property type="entry name" value="euk_UDPppase"/>
    <property type="match status" value="1"/>
</dbReference>